<dbReference type="EC" id="5.6.2.4" evidence="5"/>
<evidence type="ECO:0000256" key="4">
    <source>
        <dbReference type="ARBA" id="ARBA00034617"/>
    </source>
</evidence>
<evidence type="ECO:0000256" key="5">
    <source>
        <dbReference type="ARBA" id="ARBA00034808"/>
    </source>
</evidence>
<name>A0AAD6VIZ0_9AGAR</name>
<protein>
    <recommendedName>
        <fullName evidence="5">DNA 3'-5' helicase</fullName>
        <ecNumber evidence="5">5.6.2.4</ecNumber>
    </recommendedName>
</protein>
<evidence type="ECO:0000256" key="2">
    <source>
        <dbReference type="ARBA" id="ARBA00023125"/>
    </source>
</evidence>
<dbReference type="GO" id="GO:0005737">
    <property type="term" value="C:cytoplasm"/>
    <property type="evidence" value="ECO:0007669"/>
    <property type="project" value="TreeGrafter"/>
</dbReference>
<accession>A0AAD6VIZ0</accession>
<keyword evidence="3" id="KW-0413">Isomerase</keyword>
<dbReference type="PROSITE" id="PS51194">
    <property type="entry name" value="HELICASE_CTER"/>
    <property type="match status" value="1"/>
</dbReference>
<dbReference type="GO" id="GO:0016787">
    <property type="term" value="F:hydrolase activity"/>
    <property type="evidence" value="ECO:0007669"/>
    <property type="project" value="UniProtKB-KW"/>
</dbReference>
<comment type="catalytic activity">
    <reaction evidence="4">
        <text>Couples ATP hydrolysis with the unwinding of duplex DNA by translocating in the 3'-5' direction.</text>
        <dbReference type="EC" id="5.6.2.4"/>
    </reaction>
</comment>
<dbReference type="InterPro" id="IPR001650">
    <property type="entry name" value="Helicase_C-like"/>
</dbReference>
<organism evidence="7 8">
    <name type="scientific">Mycena pura</name>
    <dbReference type="NCBI Taxonomy" id="153505"/>
    <lineage>
        <taxon>Eukaryota</taxon>
        <taxon>Fungi</taxon>
        <taxon>Dikarya</taxon>
        <taxon>Basidiomycota</taxon>
        <taxon>Agaricomycotina</taxon>
        <taxon>Agaricomycetes</taxon>
        <taxon>Agaricomycetidae</taxon>
        <taxon>Agaricales</taxon>
        <taxon>Marasmiineae</taxon>
        <taxon>Mycenaceae</taxon>
        <taxon>Mycena</taxon>
    </lineage>
</organism>
<evidence type="ECO:0000313" key="8">
    <source>
        <dbReference type="Proteomes" id="UP001219525"/>
    </source>
</evidence>
<dbReference type="AlphaFoldDB" id="A0AAD6VIZ0"/>
<dbReference type="GO" id="GO:0009378">
    <property type="term" value="F:four-way junction helicase activity"/>
    <property type="evidence" value="ECO:0007669"/>
    <property type="project" value="TreeGrafter"/>
</dbReference>
<dbReference type="SUPFAM" id="SSF52540">
    <property type="entry name" value="P-loop containing nucleoside triphosphate hydrolases"/>
    <property type="match status" value="1"/>
</dbReference>
<dbReference type="CDD" id="cd18785">
    <property type="entry name" value="SF2_C"/>
    <property type="match status" value="1"/>
</dbReference>
<evidence type="ECO:0000259" key="6">
    <source>
        <dbReference type="PROSITE" id="PS51194"/>
    </source>
</evidence>
<sequence>MVREGTMSIVVSPTNFLQRDMVASMLKKNISSIAINSDTLTAAALVLPKRELWAEAKTGMHRLVFIGPETSKSADYQGFIANQNVRSRLAQFTVDEVHAADEWGVEFRTDFQDIPTMRARLPDHTTYVALSASIEPGRQYDNCVKLMGFRPGFHLEKQDCERYNVALIVRRIKYTSSGLEFRDLDWLVSLDLTKASDALKYLLFVQSIEQGHRIVNYLRSLLLPHLQKYARRLIRHHHSLACPECKNEGMEALYKCGEDRDCLIHASTDVLTVGVDIPGLAGVIIYGPITSASALIQRAGRPVRERGTKGFAWIYVTKADMVDAMAYIDSEAGKQDKRVLDVKDLGSHVRTVAAPAENEPTVVVNPRTCTSLLLIFAAHARDRCISRQINIIYANPGVDKDCGRCSSCVGDVVPEPRKPLAAAEQQPKDYVVDLEAEKVPGYLKPQAKDLKAVADKLENSARIIRWSQPRRSDTLLISARIFLPPNIVSSITTNFLLITSEDDFKARIRQWKYAEEYGAALWSVVKVLVDNLRSELETRHKLALEKQRDARLHKWTVAAGLDHIKSVRVHVAATIAPAIPSAATDIRTEVDFLGEPSSKKSPAKNLKHKFEETLKPTKSIKQRKKTVRLLCMYLYQISCFVPTSRTKKMLCLPTALRRVPQNLGKQIKPNPD</sequence>
<dbReference type="Pfam" id="PF00271">
    <property type="entry name" value="Helicase_C"/>
    <property type="match status" value="1"/>
</dbReference>
<dbReference type="GO" id="GO:0043138">
    <property type="term" value="F:3'-5' DNA helicase activity"/>
    <property type="evidence" value="ECO:0007669"/>
    <property type="project" value="UniProtKB-EC"/>
</dbReference>
<dbReference type="PANTHER" id="PTHR13710:SF105">
    <property type="entry name" value="ATP-DEPENDENT DNA HELICASE Q1"/>
    <property type="match status" value="1"/>
</dbReference>
<gene>
    <name evidence="7" type="ORF">GGX14DRAFT_361317</name>
</gene>
<dbReference type="GO" id="GO:0003677">
    <property type="term" value="F:DNA binding"/>
    <property type="evidence" value="ECO:0007669"/>
    <property type="project" value="UniProtKB-KW"/>
</dbReference>
<dbReference type="EMBL" id="JARJCW010000022">
    <property type="protein sequence ID" value="KAJ7212960.1"/>
    <property type="molecule type" value="Genomic_DNA"/>
</dbReference>
<evidence type="ECO:0000256" key="1">
    <source>
        <dbReference type="ARBA" id="ARBA00005446"/>
    </source>
</evidence>
<keyword evidence="7" id="KW-0378">Hydrolase</keyword>
<feature type="domain" description="Helicase C-terminal" evidence="6">
    <location>
        <begin position="191"/>
        <end position="346"/>
    </location>
</feature>
<keyword evidence="2" id="KW-0238">DNA-binding</keyword>
<proteinExistence type="inferred from homology"/>
<keyword evidence="8" id="KW-1185">Reference proteome</keyword>
<dbReference type="GO" id="GO:0000724">
    <property type="term" value="P:double-strand break repair via homologous recombination"/>
    <property type="evidence" value="ECO:0007669"/>
    <property type="project" value="TreeGrafter"/>
</dbReference>
<dbReference type="Proteomes" id="UP001219525">
    <property type="component" value="Unassembled WGS sequence"/>
</dbReference>
<evidence type="ECO:0000313" key="7">
    <source>
        <dbReference type="EMBL" id="KAJ7212960.1"/>
    </source>
</evidence>
<evidence type="ECO:0000256" key="3">
    <source>
        <dbReference type="ARBA" id="ARBA00023235"/>
    </source>
</evidence>
<comment type="similarity">
    <text evidence="1">Belongs to the helicase family. RecQ subfamily.</text>
</comment>
<dbReference type="Gene3D" id="3.40.50.300">
    <property type="entry name" value="P-loop containing nucleotide triphosphate hydrolases"/>
    <property type="match status" value="2"/>
</dbReference>
<dbReference type="PANTHER" id="PTHR13710">
    <property type="entry name" value="DNA HELICASE RECQ FAMILY MEMBER"/>
    <property type="match status" value="1"/>
</dbReference>
<dbReference type="InterPro" id="IPR027417">
    <property type="entry name" value="P-loop_NTPase"/>
</dbReference>
<comment type="caution">
    <text evidence="7">The sequence shown here is derived from an EMBL/GenBank/DDBJ whole genome shotgun (WGS) entry which is preliminary data.</text>
</comment>
<reference evidence="7" key="1">
    <citation type="submission" date="2023-03" db="EMBL/GenBank/DDBJ databases">
        <title>Massive genome expansion in bonnet fungi (Mycena s.s.) driven by repeated elements and novel gene families across ecological guilds.</title>
        <authorList>
            <consortium name="Lawrence Berkeley National Laboratory"/>
            <person name="Harder C.B."/>
            <person name="Miyauchi S."/>
            <person name="Viragh M."/>
            <person name="Kuo A."/>
            <person name="Thoen E."/>
            <person name="Andreopoulos B."/>
            <person name="Lu D."/>
            <person name="Skrede I."/>
            <person name="Drula E."/>
            <person name="Henrissat B."/>
            <person name="Morin E."/>
            <person name="Kohler A."/>
            <person name="Barry K."/>
            <person name="LaButti K."/>
            <person name="Morin E."/>
            <person name="Salamov A."/>
            <person name="Lipzen A."/>
            <person name="Mereny Z."/>
            <person name="Hegedus B."/>
            <person name="Baldrian P."/>
            <person name="Stursova M."/>
            <person name="Weitz H."/>
            <person name="Taylor A."/>
            <person name="Grigoriev I.V."/>
            <person name="Nagy L.G."/>
            <person name="Martin F."/>
            <person name="Kauserud H."/>
        </authorList>
    </citation>
    <scope>NUCLEOTIDE SEQUENCE</scope>
    <source>
        <strain evidence="7">9144</strain>
    </source>
</reference>
<dbReference type="GO" id="GO:0005694">
    <property type="term" value="C:chromosome"/>
    <property type="evidence" value="ECO:0007669"/>
    <property type="project" value="TreeGrafter"/>
</dbReference>